<evidence type="ECO:0000313" key="3">
    <source>
        <dbReference type="Proteomes" id="UP000295244"/>
    </source>
</evidence>
<keyword evidence="3" id="KW-1185">Reference proteome</keyword>
<reference evidence="2 3" key="1">
    <citation type="submission" date="2019-03" db="EMBL/GenBank/DDBJ databases">
        <title>Whole genome sequence of a novel Rubrobacter taiwanensis strain, isolated from Yellowstone National Park.</title>
        <authorList>
            <person name="Freed S."/>
            <person name="Ramaley R.F."/>
            <person name="Kyndt J.A."/>
        </authorList>
    </citation>
    <scope>NUCLEOTIDE SEQUENCE [LARGE SCALE GENOMIC DNA]</scope>
    <source>
        <strain evidence="2 3">Yellowstone</strain>
    </source>
</reference>
<keyword evidence="2" id="KW-0808">Transferase</keyword>
<sequence length="140" mass="14682">MRVAGEELETAAELLGCFLRGGELPRGFLELLARHVDAGTFEVFVARLGEAAGVATVSYRPAAATGGEFAAIEDLYVRPEYRGLGAGKALVRAVEERCVERSISYIEVQVSGDAGGFYAGIGYGPEGGVRVLSRSLLLGG</sequence>
<dbReference type="PANTHER" id="PTHR43072:SF60">
    <property type="entry name" value="L-2,4-DIAMINOBUTYRIC ACID ACETYLTRANSFERASE"/>
    <property type="match status" value="1"/>
</dbReference>
<dbReference type="RefSeq" id="WP_132692599.1">
    <property type="nucleotide sequence ID" value="NZ_SKBU01000028.1"/>
</dbReference>
<dbReference type="Proteomes" id="UP000295244">
    <property type="component" value="Unassembled WGS sequence"/>
</dbReference>
<dbReference type="SUPFAM" id="SSF55729">
    <property type="entry name" value="Acyl-CoA N-acyltransferases (Nat)"/>
    <property type="match status" value="1"/>
</dbReference>
<organism evidence="2 3">
    <name type="scientific">Rubrobacter taiwanensis</name>
    <dbReference type="NCBI Taxonomy" id="185139"/>
    <lineage>
        <taxon>Bacteria</taxon>
        <taxon>Bacillati</taxon>
        <taxon>Actinomycetota</taxon>
        <taxon>Rubrobacteria</taxon>
        <taxon>Rubrobacterales</taxon>
        <taxon>Rubrobacteraceae</taxon>
        <taxon>Rubrobacter</taxon>
    </lineage>
</organism>
<dbReference type="AlphaFoldDB" id="A0A4R1BDE4"/>
<dbReference type="CDD" id="cd04301">
    <property type="entry name" value="NAT_SF"/>
    <property type="match status" value="1"/>
</dbReference>
<accession>A0A4R1BDE4</accession>
<feature type="domain" description="N-acetyltransferase" evidence="1">
    <location>
        <begin position="1"/>
        <end position="140"/>
    </location>
</feature>
<gene>
    <name evidence="2" type="ORF">E0L93_13290</name>
</gene>
<name>A0A4R1BDE4_9ACTN</name>
<dbReference type="InterPro" id="IPR000182">
    <property type="entry name" value="GNAT_dom"/>
</dbReference>
<comment type="caution">
    <text evidence="2">The sequence shown here is derived from an EMBL/GenBank/DDBJ whole genome shotgun (WGS) entry which is preliminary data.</text>
</comment>
<protein>
    <submittedName>
        <fullName evidence="2">GNAT family N-acetyltransferase</fullName>
    </submittedName>
</protein>
<dbReference type="OrthoDB" id="9805924at2"/>
<evidence type="ECO:0000259" key="1">
    <source>
        <dbReference type="PROSITE" id="PS51186"/>
    </source>
</evidence>
<dbReference type="Pfam" id="PF00583">
    <property type="entry name" value="Acetyltransf_1"/>
    <property type="match status" value="1"/>
</dbReference>
<dbReference type="Gene3D" id="3.40.630.30">
    <property type="match status" value="1"/>
</dbReference>
<proteinExistence type="predicted"/>
<dbReference type="GO" id="GO:0016747">
    <property type="term" value="F:acyltransferase activity, transferring groups other than amino-acyl groups"/>
    <property type="evidence" value="ECO:0007669"/>
    <property type="project" value="InterPro"/>
</dbReference>
<evidence type="ECO:0000313" key="2">
    <source>
        <dbReference type="EMBL" id="TCJ15125.1"/>
    </source>
</evidence>
<dbReference type="InterPro" id="IPR016181">
    <property type="entry name" value="Acyl_CoA_acyltransferase"/>
</dbReference>
<dbReference type="PANTHER" id="PTHR43072">
    <property type="entry name" value="N-ACETYLTRANSFERASE"/>
    <property type="match status" value="1"/>
</dbReference>
<dbReference type="PROSITE" id="PS51186">
    <property type="entry name" value="GNAT"/>
    <property type="match status" value="1"/>
</dbReference>
<dbReference type="EMBL" id="SKBU01000028">
    <property type="protein sequence ID" value="TCJ15125.1"/>
    <property type="molecule type" value="Genomic_DNA"/>
</dbReference>